<feature type="region of interest" description="Disordered" evidence="1">
    <location>
        <begin position="26"/>
        <end position="79"/>
    </location>
</feature>
<comment type="caution">
    <text evidence="2">The sequence shown here is derived from an EMBL/GenBank/DDBJ whole genome shotgun (WGS) entry which is preliminary data.</text>
</comment>
<proteinExistence type="predicted"/>
<protein>
    <submittedName>
        <fullName evidence="2">Importin N-terminal domain-containing protein</fullName>
    </submittedName>
</protein>
<gene>
    <name evidence="2" type="ORF">HaLaN_24865</name>
</gene>
<evidence type="ECO:0000256" key="1">
    <source>
        <dbReference type="SAM" id="MobiDB-lite"/>
    </source>
</evidence>
<keyword evidence="3" id="KW-1185">Reference proteome</keyword>
<dbReference type="Proteomes" id="UP000485058">
    <property type="component" value="Unassembled WGS sequence"/>
</dbReference>
<name>A0A6A0A3V2_HAELA</name>
<evidence type="ECO:0000313" key="2">
    <source>
        <dbReference type="EMBL" id="GFH26678.1"/>
    </source>
</evidence>
<dbReference type="Gene3D" id="1.25.10.10">
    <property type="entry name" value="Leucine-rich Repeat Variant"/>
    <property type="match status" value="1"/>
</dbReference>
<accession>A0A6A0A3V2</accession>
<evidence type="ECO:0000313" key="3">
    <source>
        <dbReference type="Proteomes" id="UP000485058"/>
    </source>
</evidence>
<dbReference type="InterPro" id="IPR011989">
    <property type="entry name" value="ARM-like"/>
</dbReference>
<feature type="compositionally biased region" description="Acidic residues" evidence="1">
    <location>
        <begin position="66"/>
        <end position="78"/>
    </location>
</feature>
<dbReference type="SUPFAM" id="SSF48371">
    <property type="entry name" value="ARM repeat"/>
    <property type="match status" value="1"/>
</dbReference>
<dbReference type="EMBL" id="BLLF01003202">
    <property type="protein sequence ID" value="GFH26678.1"/>
    <property type="molecule type" value="Genomic_DNA"/>
</dbReference>
<sequence>MQALGESFAPMLPQLVPLAIASLEQDDGTFLPDSSDEEEEEGASGGDPNLAVTGQGGSTARLSALDSDDASDEDDDDDAARARHLSVRTGVTDEKAAALHALGLYAKHVPLGFQPYLGAALSLAARAANYFHEDVRCQAYEVLGQLVLSCHSCHPPPAGAPPGTVSGEVAQALEVVCPLLLEGLEDDERGVVAEVLRAWRELLQGLTALPLARWLEKLPWDAAEELLAAAGDLLPVMAAAAGAEAYAPVLAAQHLPGLLSRLRPQQPEGVRGVAVGALAELAEHMQAVEPLMRLVTSEADILQFHGLVAALVQTIRVALQQGAEATAVTGFQLLVELVEAPA</sequence>
<dbReference type="InterPro" id="IPR016024">
    <property type="entry name" value="ARM-type_fold"/>
</dbReference>
<organism evidence="2 3">
    <name type="scientific">Haematococcus lacustris</name>
    <name type="common">Green alga</name>
    <name type="synonym">Haematococcus pluvialis</name>
    <dbReference type="NCBI Taxonomy" id="44745"/>
    <lineage>
        <taxon>Eukaryota</taxon>
        <taxon>Viridiplantae</taxon>
        <taxon>Chlorophyta</taxon>
        <taxon>core chlorophytes</taxon>
        <taxon>Chlorophyceae</taxon>
        <taxon>CS clade</taxon>
        <taxon>Chlamydomonadales</taxon>
        <taxon>Haematococcaceae</taxon>
        <taxon>Haematococcus</taxon>
    </lineage>
</organism>
<reference evidence="2 3" key="1">
    <citation type="submission" date="2020-02" db="EMBL/GenBank/DDBJ databases">
        <title>Draft genome sequence of Haematococcus lacustris strain NIES-144.</title>
        <authorList>
            <person name="Morimoto D."/>
            <person name="Nakagawa S."/>
            <person name="Yoshida T."/>
            <person name="Sawayama S."/>
        </authorList>
    </citation>
    <scope>NUCLEOTIDE SEQUENCE [LARGE SCALE GENOMIC DNA]</scope>
    <source>
        <strain evidence="2 3">NIES-144</strain>
    </source>
</reference>
<feature type="non-terminal residue" evidence="2">
    <location>
        <position position="342"/>
    </location>
</feature>
<dbReference type="AlphaFoldDB" id="A0A6A0A3V2"/>